<organism evidence="4 5">
    <name type="scientific">Nitratireductor kimnyeongensis</name>
    <dbReference type="NCBI Taxonomy" id="430679"/>
    <lineage>
        <taxon>Bacteria</taxon>
        <taxon>Pseudomonadati</taxon>
        <taxon>Pseudomonadota</taxon>
        <taxon>Alphaproteobacteria</taxon>
        <taxon>Hyphomicrobiales</taxon>
        <taxon>Phyllobacteriaceae</taxon>
        <taxon>Nitratireductor</taxon>
    </lineage>
</organism>
<dbReference type="InterPro" id="IPR051172">
    <property type="entry name" value="Chlamydia_OmcB"/>
</dbReference>
<name>A0ABW0T8Y1_9HYPH</name>
<dbReference type="PANTHER" id="PTHR34819:SF3">
    <property type="entry name" value="CELL SURFACE PROTEIN"/>
    <property type="match status" value="1"/>
</dbReference>
<evidence type="ECO:0000256" key="1">
    <source>
        <dbReference type="SAM" id="MobiDB-lite"/>
    </source>
</evidence>
<feature type="domain" description="DUF7507" evidence="3">
    <location>
        <begin position="269"/>
        <end position="368"/>
    </location>
</feature>
<dbReference type="InterPro" id="IPR001434">
    <property type="entry name" value="OmcB-like_DUF11"/>
</dbReference>
<evidence type="ECO:0000313" key="5">
    <source>
        <dbReference type="Proteomes" id="UP001596107"/>
    </source>
</evidence>
<sequence length="1369" mass="143206">MKCATTILSFPADIAISKTDGKEAYLPGEDVTYAITVVNNGPFGATDIGVDDPLPAGVTGANWTCFGLNDGVCDAASGTGALDNQTASLPVGGVVTYNLTISIPADHSGDLINTATLNLPDTIIDNSPEDNSDTDTDLEASMSIIKAARHVDANGNGKVDIGEEIVYDFTVENTGGATLTDIEVTDSKVRIEGNPILSIAPGASDSETVKGYYTVTEADLIEGKIDNLASGSAKGPDGQDVTAKSRAPNGNPGDPTSIETPMEGDYDFVKEAEHVDANGNGRIDAGETISYKFIVENTGNVPLTDIVVTDSRATIEGSPLAGPLEPGAKDEESVKGTYVVTQDDVDAGDLDNVADSTAKLPTGDDVTKQSRPPGGDAGDPTRPPGGLEQETDYDVVKSAVHDDANGNGRADVGEEIKYDFTVANTGNTTLTNVDISDPNAEISGSPIASLAPGQVDSDSVKGVHEITEEDLAAGSIDNVALATAKGPDGEDFDKQSRPPGGREGEATRVETLLEGDYDFVKQSEHEDANGNGLIDAGEVIRYRFTVENTGNVSLTDIVVTDSRARVEGSPVAGPLAPGQKDEESISGTYEVTQSDIDAGDLDNLATSNAKLPNGDRLSKQSRPPGGEAGEPTPPPGGLATVSDYDLVKKAEHIDANGNGFADAGEVIEYTFTALNTGNVTLSNIAVTDDKAEIKNSPIASLAPGQSDSNVTGEHVITQEDIDEGSFSNNAAAVAQNPKGEDVVRHARPPGGRPGDATTIPFEIVPSLELELSGEWIDTNSNGFPDPGEPIQYSFSVRNTGNTTLEDLAIDSIDWKKSGVRPAARAASVYSGLIPALKPGAQVDSLPEVSYPITQADIDAGGVAATTRISGSTRDGTVVSDTSDDPNNTSDEDLDGDGEPDDPNYTPLLQVSALGLKKSGVLKGGAGRLARPGDTILYTLTATNEGNVTVSGVRPEDPGPRFDGQPGSGSFTPFSPASADLAAGETKTFTATYTLTQRDIDAAEGLENGIQNSAKASGRGADGREVFSPVAGATVVLPGYAVGKTTPLAEVRRGDRVPYTITVKQLGSAGGSAVKIIDMTPAGLTFARGSAKLNGNAAEPLVEGRRLTFENVTLSPDEAAIVELDLVVTGAAKPGEYVNKAWVETTEGGVASRIATAVVEVVVEAVFDCGDIIGKVFDDRNRNGYQEENEPGLPGVRLATIKGLLLTSDAQGRFHVACADLPDQRIGANYILKLDPRSLPSGYRLTTENPRVVRLTAGKGSEFLFGATIGRVVRLDLTDAAFLQGSAKLNPQWERQINQMIVLLDQEPSVLRLIYTGSEDNNRTALKRLREIRRMIAAAWGRAGRGYHLAIETRFQPQSVEPSAQQEKFK</sequence>
<feature type="domain" description="DUF7507" evidence="3">
    <location>
        <begin position="520"/>
        <end position="618"/>
    </location>
</feature>
<evidence type="ECO:0000313" key="4">
    <source>
        <dbReference type="EMBL" id="MFC5585866.1"/>
    </source>
</evidence>
<dbReference type="Gene3D" id="2.60.40.10">
    <property type="entry name" value="Immunoglobulins"/>
    <property type="match status" value="1"/>
</dbReference>
<dbReference type="EMBL" id="JBHSNB010000002">
    <property type="protein sequence ID" value="MFC5585866.1"/>
    <property type="molecule type" value="Genomic_DNA"/>
</dbReference>
<dbReference type="PANTHER" id="PTHR34819">
    <property type="entry name" value="LARGE CYSTEINE-RICH PERIPLASMIC PROTEIN OMCB"/>
    <property type="match status" value="1"/>
</dbReference>
<feature type="region of interest" description="Disordered" evidence="1">
    <location>
        <begin position="596"/>
        <end position="639"/>
    </location>
</feature>
<accession>A0ABW0T8Y1</accession>
<dbReference type="Proteomes" id="UP001596107">
    <property type="component" value="Unassembled WGS sequence"/>
</dbReference>
<proteinExistence type="predicted"/>
<comment type="caution">
    <text evidence="4">The sequence shown here is derived from an EMBL/GenBank/DDBJ whole genome shotgun (WGS) entry which is preliminary data.</text>
</comment>
<feature type="domain" description="DUF7507" evidence="3">
    <location>
        <begin position="395"/>
        <end position="493"/>
    </location>
</feature>
<dbReference type="InterPro" id="IPR047589">
    <property type="entry name" value="DUF11_rpt"/>
</dbReference>
<feature type="domain" description="DUF7507" evidence="3">
    <location>
        <begin position="141"/>
        <end position="243"/>
    </location>
</feature>
<feature type="domain" description="DUF7507" evidence="3">
    <location>
        <begin position="926"/>
        <end position="1026"/>
    </location>
</feature>
<feature type="compositionally biased region" description="Acidic residues" evidence="1">
    <location>
        <begin position="889"/>
        <end position="901"/>
    </location>
</feature>
<feature type="domain" description="DUF7507" evidence="3">
    <location>
        <begin position="781"/>
        <end position="880"/>
    </location>
</feature>
<dbReference type="InterPro" id="IPR055354">
    <property type="entry name" value="DUF7507"/>
</dbReference>
<feature type="domain" description="DUF7507" evidence="3">
    <location>
        <begin position="646"/>
        <end position="743"/>
    </location>
</feature>
<keyword evidence="5" id="KW-1185">Reference proteome</keyword>
<reference evidence="5" key="1">
    <citation type="journal article" date="2019" name="Int. J. Syst. Evol. Microbiol.">
        <title>The Global Catalogue of Microorganisms (GCM) 10K type strain sequencing project: providing services to taxonomists for standard genome sequencing and annotation.</title>
        <authorList>
            <consortium name="The Broad Institute Genomics Platform"/>
            <consortium name="The Broad Institute Genome Sequencing Center for Infectious Disease"/>
            <person name="Wu L."/>
            <person name="Ma J."/>
        </authorList>
    </citation>
    <scope>NUCLEOTIDE SEQUENCE [LARGE SCALE GENOMIC DNA]</scope>
    <source>
        <strain evidence="5">JCM 3366</strain>
    </source>
</reference>
<protein>
    <submittedName>
        <fullName evidence="4">Uncharacterized protein</fullName>
    </submittedName>
</protein>
<dbReference type="PROSITE" id="PS00018">
    <property type="entry name" value="EF_HAND_1"/>
    <property type="match status" value="1"/>
</dbReference>
<dbReference type="NCBIfam" id="TIGR01451">
    <property type="entry name" value="B_ant_repeat"/>
    <property type="match status" value="8"/>
</dbReference>
<dbReference type="Pfam" id="PF24346">
    <property type="entry name" value="DUF7507"/>
    <property type="match status" value="7"/>
</dbReference>
<dbReference type="RefSeq" id="WP_246637986.1">
    <property type="nucleotide sequence ID" value="NZ_CP078143.1"/>
</dbReference>
<feature type="region of interest" description="Disordered" evidence="1">
    <location>
        <begin position="229"/>
        <end position="260"/>
    </location>
</feature>
<feature type="domain" description="DUF11" evidence="2">
    <location>
        <begin position="13"/>
        <end position="135"/>
    </location>
</feature>
<feature type="domain" description="DUF11" evidence="2">
    <location>
        <begin position="1040"/>
        <end position="1145"/>
    </location>
</feature>
<feature type="region of interest" description="Disordered" evidence="1">
    <location>
        <begin position="868"/>
        <end position="905"/>
    </location>
</feature>
<gene>
    <name evidence="4" type="ORF">ACFPOD_12160</name>
</gene>
<dbReference type="InterPro" id="IPR013783">
    <property type="entry name" value="Ig-like_fold"/>
</dbReference>
<feature type="region of interest" description="Disordered" evidence="1">
    <location>
        <begin position="342"/>
        <end position="389"/>
    </location>
</feature>
<feature type="region of interest" description="Disordered" evidence="1">
    <location>
        <begin position="483"/>
        <end position="506"/>
    </location>
</feature>
<feature type="compositionally biased region" description="Basic and acidic residues" evidence="1">
    <location>
        <begin position="492"/>
        <end position="506"/>
    </location>
</feature>
<evidence type="ECO:0000259" key="2">
    <source>
        <dbReference type="Pfam" id="PF01345"/>
    </source>
</evidence>
<evidence type="ECO:0000259" key="3">
    <source>
        <dbReference type="Pfam" id="PF24346"/>
    </source>
</evidence>
<dbReference type="InterPro" id="IPR018247">
    <property type="entry name" value="EF_Hand_1_Ca_BS"/>
</dbReference>
<dbReference type="Pfam" id="PF01345">
    <property type="entry name" value="DUF11"/>
    <property type="match status" value="2"/>
</dbReference>